<protein>
    <submittedName>
        <fullName evidence="2">DUF4194 domain-containing protein</fullName>
    </submittedName>
</protein>
<organism evidence="2 3">
    <name type="scientific">Micromonospora echinofusca</name>
    <dbReference type="NCBI Taxonomy" id="47858"/>
    <lineage>
        <taxon>Bacteria</taxon>
        <taxon>Bacillati</taxon>
        <taxon>Actinomycetota</taxon>
        <taxon>Actinomycetes</taxon>
        <taxon>Micromonosporales</taxon>
        <taxon>Micromonosporaceae</taxon>
        <taxon>Micromonospora</taxon>
    </lineage>
</organism>
<name>A0ABS3VSN6_MICEH</name>
<dbReference type="InterPro" id="IPR025449">
    <property type="entry name" value="JetB"/>
</dbReference>
<feature type="compositionally biased region" description="Acidic residues" evidence="1">
    <location>
        <begin position="11"/>
        <end position="28"/>
    </location>
</feature>
<dbReference type="EMBL" id="WVUH01000130">
    <property type="protein sequence ID" value="MBO4207556.1"/>
    <property type="molecule type" value="Genomic_DNA"/>
</dbReference>
<dbReference type="Pfam" id="PF13835">
    <property type="entry name" value="DUF4194"/>
    <property type="match status" value="1"/>
</dbReference>
<accession>A0ABS3VSN6</accession>
<sequence length="233" mass="26258">MSHGIIVLDDSTSDDDPDKYGFEGDEPDGPGGSRLPTAARRALATLLNNRFITRSRHRGAWEAVLAYENEIRERLADMYLLLTVDRDYEVAFKRQDPAEDAPKMLRRDKPLHRDASLLLIHLRKEHTYTDATDDPVVITRVQVAEFLRPFREDGDGDEAKFERRVDAAIRAVTDLKLLTADPDADYLFTVSPAIVPLIGADEVMRMERYFIDAARTAGATDERDNAENGEDPA</sequence>
<dbReference type="RefSeq" id="WP_208814449.1">
    <property type="nucleotide sequence ID" value="NZ_WVUH01000130.1"/>
</dbReference>
<evidence type="ECO:0000256" key="1">
    <source>
        <dbReference type="SAM" id="MobiDB-lite"/>
    </source>
</evidence>
<evidence type="ECO:0000313" key="3">
    <source>
        <dbReference type="Proteomes" id="UP000823521"/>
    </source>
</evidence>
<evidence type="ECO:0000313" key="2">
    <source>
        <dbReference type="EMBL" id="MBO4207556.1"/>
    </source>
</evidence>
<keyword evidence="3" id="KW-1185">Reference proteome</keyword>
<feature type="region of interest" description="Disordered" evidence="1">
    <location>
        <begin position="1"/>
        <end position="36"/>
    </location>
</feature>
<gene>
    <name evidence="2" type="ORF">GSF22_16295</name>
</gene>
<comment type="caution">
    <text evidence="2">The sequence shown here is derived from an EMBL/GenBank/DDBJ whole genome shotgun (WGS) entry which is preliminary data.</text>
</comment>
<reference evidence="2 3" key="1">
    <citation type="submission" date="2019-12" db="EMBL/GenBank/DDBJ databases">
        <title>Whole genome sequencing of endophytic Actinobacterium Micromonospora sp. MPMI6T.</title>
        <authorList>
            <person name="Evv R."/>
            <person name="Podile A.R."/>
        </authorList>
    </citation>
    <scope>NUCLEOTIDE SEQUENCE [LARGE SCALE GENOMIC DNA]</scope>
    <source>
        <strain evidence="2 3">MPMI6</strain>
    </source>
</reference>
<dbReference type="Proteomes" id="UP000823521">
    <property type="component" value="Unassembled WGS sequence"/>
</dbReference>
<proteinExistence type="predicted"/>